<evidence type="ECO:0000256" key="3">
    <source>
        <dbReference type="ARBA" id="ARBA00023163"/>
    </source>
</evidence>
<dbReference type="GO" id="GO:0003677">
    <property type="term" value="F:DNA binding"/>
    <property type="evidence" value="ECO:0007669"/>
    <property type="project" value="UniProtKB-KW"/>
</dbReference>
<dbReference type="GO" id="GO:0003700">
    <property type="term" value="F:DNA-binding transcription factor activity"/>
    <property type="evidence" value="ECO:0007669"/>
    <property type="project" value="InterPro"/>
</dbReference>
<keyword evidence="3" id="KW-0804">Transcription</keyword>
<dbReference type="Proteomes" id="UP000536262">
    <property type="component" value="Unassembled WGS sequence"/>
</dbReference>
<dbReference type="EMBL" id="JACHOU010000014">
    <property type="protein sequence ID" value="MBB6356494.1"/>
    <property type="molecule type" value="Genomic_DNA"/>
</dbReference>
<reference evidence="6 7" key="1">
    <citation type="submission" date="2020-08" db="EMBL/GenBank/DDBJ databases">
        <title>Genomic Encyclopedia of Type Strains, Phase IV (KMG-IV): sequencing the most valuable type-strain genomes for metagenomic binning, comparative biology and taxonomic classification.</title>
        <authorList>
            <person name="Goeker M."/>
        </authorList>
    </citation>
    <scope>NUCLEOTIDE SEQUENCE [LARGE SCALE GENOMIC DNA]</scope>
    <source>
        <strain evidence="6 7">DSM 7051</strain>
    </source>
</reference>
<dbReference type="InterPro" id="IPR000524">
    <property type="entry name" value="Tscrpt_reg_HTH_GntR"/>
</dbReference>
<comment type="caution">
    <text evidence="6">The sequence shown here is derived from an EMBL/GenBank/DDBJ whole genome shotgun (WGS) entry which is preliminary data.</text>
</comment>
<feature type="region of interest" description="Disordered" evidence="4">
    <location>
        <begin position="1"/>
        <end position="42"/>
    </location>
</feature>
<name>A0A7X0FBS1_9HYPH</name>
<dbReference type="SMART" id="SM00345">
    <property type="entry name" value="HTH_GNTR"/>
    <property type="match status" value="1"/>
</dbReference>
<evidence type="ECO:0000256" key="4">
    <source>
        <dbReference type="SAM" id="MobiDB-lite"/>
    </source>
</evidence>
<evidence type="ECO:0000256" key="1">
    <source>
        <dbReference type="ARBA" id="ARBA00023015"/>
    </source>
</evidence>
<feature type="compositionally biased region" description="Low complexity" evidence="4">
    <location>
        <begin position="14"/>
        <end position="25"/>
    </location>
</feature>
<feature type="domain" description="HTH gntR-type" evidence="5">
    <location>
        <begin position="40"/>
        <end position="107"/>
    </location>
</feature>
<dbReference type="Pfam" id="PF07729">
    <property type="entry name" value="FCD"/>
    <property type="match status" value="1"/>
</dbReference>
<dbReference type="Pfam" id="PF00392">
    <property type="entry name" value="GntR"/>
    <property type="match status" value="1"/>
</dbReference>
<evidence type="ECO:0000313" key="7">
    <source>
        <dbReference type="Proteomes" id="UP000536262"/>
    </source>
</evidence>
<dbReference type="InterPro" id="IPR008920">
    <property type="entry name" value="TF_FadR/GntR_C"/>
</dbReference>
<keyword evidence="2 6" id="KW-0238">DNA-binding</keyword>
<gene>
    <name evidence="6" type="ORF">GGR00_004306</name>
</gene>
<dbReference type="PANTHER" id="PTHR43537:SF24">
    <property type="entry name" value="GLUCONATE OPERON TRANSCRIPTIONAL REPRESSOR"/>
    <property type="match status" value="1"/>
</dbReference>
<keyword evidence="1" id="KW-0805">Transcription regulation</keyword>
<accession>A0A7X0FBS1</accession>
<proteinExistence type="predicted"/>
<organism evidence="6 7">
    <name type="scientific">Aminobacter aganoensis</name>
    <dbReference type="NCBI Taxonomy" id="83264"/>
    <lineage>
        <taxon>Bacteria</taxon>
        <taxon>Pseudomonadati</taxon>
        <taxon>Pseudomonadota</taxon>
        <taxon>Alphaproteobacteria</taxon>
        <taxon>Hyphomicrobiales</taxon>
        <taxon>Phyllobacteriaceae</taxon>
        <taxon>Aminobacter</taxon>
    </lineage>
</organism>
<dbReference type="PROSITE" id="PS50949">
    <property type="entry name" value="HTH_GNTR"/>
    <property type="match status" value="1"/>
</dbReference>
<dbReference type="SUPFAM" id="SSF48008">
    <property type="entry name" value="GntR ligand-binding domain-like"/>
    <property type="match status" value="1"/>
</dbReference>
<dbReference type="InterPro" id="IPR036390">
    <property type="entry name" value="WH_DNA-bd_sf"/>
</dbReference>
<dbReference type="RefSeq" id="WP_184700921.1">
    <property type="nucleotide sequence ID" value="NZ_BAABEG010000002.1"/>
</dbReference>
<dbReference type="Gene3D" id="1.10.10.10">
    <property type="entry name" value="Winged helix-like DNA-binding domain superfamily/Winged helix DNA-binding domain"/>
    <property type="match status" value="1"/>
</dbReference>
<sequence>MTDAKRGLKAGKRSAAPASQAPDQAGSDAGNHPKIGARKNSLTERAYQEIKSRILTAQYEPGQFLQENAICDDIGIGRTPVHQALQRLMQEDLLEVIPRKGILIRLDSLNEIMMALEIRSVLEPHCAAKAAARLTPAELAELRQILDETIKATKTASKDALMVRDRRFHSIVTGAAGNPLIADFLQPVHERLNRLWFQPQWSPQDFALTEGEHEAIYDALLARDPERASAAMREHIRSLHDRLLSSSRG</sequence>
<evidence type="ECO:0000256" key="2">
    <source>
        <dbReference type="ARBA" id="ARBA00023125"/>
    </source>
</evidence>
<protein>
    <submittedName>
        <fullName evidence="6">DNA-binding GntR family transcriptional regulator</fullName>
    </submittedName>
</protein>
<dbReference type="PANTHER" id="PTHR43537">
    <property type="entry name" value="TRANSCRIPTIONAL REGULATOR, GNTR FAMILY"/>
    <property type="match status" value="1"/>
</dbReference>
<keyword evidence="7" id="KW-1185">Reference proteome</keyword>
<dbReference type="SUPFAM" id="SSF46785">
    <property type="entry name" value="Winged helix' DNA-binding domain"/>
    <property type="match status" value="1"/>
</dbReference>
<evidence type="ECO:0000259" key="5">
    <source>
        <dbReference type="PROSITE" id="PS50949"/>
    </source>
</evidence>
<dbReference type="InterPro" id="IPR011711">
    <property type="entry name" value="GntR_C"/>
</dbReference>
<evidence type="ECO:0000313" key="6">
    <source>
        <dbReference type="EMBL" id="MBB6356494.1"/>
    </source>
</evidence>
<dbReference type="CDD" id="cd07377">
    <property type="entry name" value="WHTH_GntR"/>
    <property type="match status" value="1"/>
</dbReference>
<dbReference type="Gene3D" id="1.20.120.530">
    <property type="entry name" value="GntR ligand-binding domain-like"/>
    <property type="match status" value="1"/>
</dbReference>
<dbReference type="InterPro" id="IPR036388">
    <property type="entry name" value="WH-like_DNA-bd_sf"/>
</dbReference>
<dbReference type="SMART" id="SM00895">
    <property type="entry name" value="FCD"/>
    <property type="match status" value="1"/>
</dbReference>
<dbReference type="AlphaFoldDB" id="A0A7X0FBS1"/>